<protein>
    <submittedName>
        <fullName evidence="1">17522_t:CDS:1</fullName>
    </submittedName>
</protein>
<name>A0ACA9SAH0_9GLOM</name>
<reference evidence="1" key="1">
    <citation type="submission" date="2021-06" db="EMBL/GenBank/DDBJ databases">
        <authorList>
            <person name="Kallberg Y."/>
            <person name="Tangrot J."/>
            <person name="Rosling A."/>
        </authorList>
    </citation>
    <scope>NUCLEOTIDE SEQUENCE</scope>
    <source>
        <strain evidence="1">MA461A</strain>
    </source>
</reference>
<evidence type="ECO:0000313" key="2">
    <source>
        <dbReference type="Proteomes" id="UP000789920"/>
    </source>
</evidence>
<evidence type="ECO:0000313" key="1">
    <source>
        <dbReference type="EMBL" id="CAG8831700.1"/>
    </source>
</evidence>
<feature type="non-terminal residue" evidence="1">
    <location>
        <position position="1"/>
    </location>
</feature>
<proteinExistence type="predicted"/>
<keyword evidence="2" id="KW-1185">Reference proteome</keyword>
<dbReference type="Proteomes" id="UP000789920">
    <property type="component" value="Unassembled WGS sequence"/>
</dbReference>
<gene>
    <name evidence="1" type="ORF">RPERSI_LOCUS28232</name>
</gene>
<accession>A0ACA9SAH0</accession>
<organism evidence="1 2">
    <name type="scientific">Racocetra persica</name>
    <dbReference type="NCBI Taxonomy" id="160502"/>
    <lineage>
        <taxon>Eukaryota</taxon>
        <taxon>Fungi</taxon>
        <taxon>Fungi incertae sedis</taxon>
        <taxon>Mucoromycota</taxon>
        <taxon>Glomeromycotina</taxon>
        <taxon>Glomeromycetes</taxon>
        <taxon>Diversisporales</taxon>
        <taxon>Gigasporaceae</taxon>
        <taxon>Racocetra</taxon>
    </lineage>
</organism>
<sequence length="50" mass="6141">NRKCEENEKEKKCHFFYDTSIIWKIMDEYDAKAQEFLDTYDAQKSKIQQC</sequence>
<dbReference type="EMBL" id="CAJVQC010102034">
    <property type="protein sequence ID" value="CAG8831700.1"/>
    <property type="molecule type" value="Genomic_DNA"/>
</dbReference>
<comment type="caution">
    <text evidence="1">The sequence shown here is derived from an EMBL/GenBank/DDBJ whole genome shotgun (WGS) entry which is preliminary data.</text>
</comment>